<gene>
    <name evidence="1" type="ORF">SAMN04487950_0328</name>
</gene>
<dbReference type="EMBL" id="FOTC01000001">
    <property type="protein sequence ID" value="SFK64031.1"/>
    <property type="molecule type" value="Genomic_DNA"/>
</dbReference>
<proteinExistence type="predicted"/>
<accession>A0A1I4B7R4</accession>
<evidence type="ECO:0008006" key="3">
    <source>
        <dbReference type="Google" id="ProtNLM"/>
    </source>
</evidence>
<dbReference type="InterPro" id="IPR024486">
    <property type="entry name" value="DUF2617"/>
</dbReference>
<organism evidence="1 2">
    <name type="scientific">Halogranum rubrum</name>
    <dbReference type="NCBI Taxonomy" id="553466"/>
    <lineage>
        <taxon>Archaea</taxon>
        <taxon>Methanobacteriati</taxon>
        <taxon>Methanobacteriota</taxon>
        <taxon>Stenosarchaea group</taxon>
        <taxon>Halobacteria</taxon>
        <taxon>Halobacteriales</taxon>
        <taxon>Haloferacaceae</taxon>
    </lineage>
</organism>
<dbReference type="Pfam" id="PF10936">
    <property type="entry name" value="DUF2617"/>
    <property type="match status" value="1"/>
</dbReference>
<name>A0A1I4B7R4_9EURY</name>
<reference evidence="2" key="1">
    <citation type="submission" date="2016-10" db="EMBL/GenBank/DDBJ databases">
        <authorList>
            <person name="Varghese N."/>
            <person name="Submissions S."/>
        </authorList>
    </citation>
    <scope>NUCLEOTIDE SEQUENCE [LARGE SCALE GENOMIC DNA]</scope>
    <source>
        <strain evidence="2">CGMCC 1.7738</strain>
    </source>
</reference>
<dbReference type="AlphaFoldDB" id="A0A1I4B7R4"/>
<dbReference type="Proteomes" id="UP000199607">
    <property type="component" value="Unassembled WGS sequence"/>
</dbReference>
<protein>
    <recommendedName>
        <fullName evidence="3">DUF2617 family protein</fullName>
    </recommendedName>
</protein>
<dbReference type="STRING" id="553466.SAMN04487950_0328"/>
<evidence type="ECO:0000313" key="1">
    <source>
        <dbReference type="EMBL" id="SFK64031.1"/>
    </source>
</evidence>
<evidence type="ECO:0000313" key="2">
    <source>
        <dbReference type="Proteomes" id="UP000199607"/>
    </source>
</evidence>
<sequence>MSSNTSPEPIETPAELYFEYARETPALDELDVKTVHPDDLLGSPAVFTVIGESHYVGLPELDFHELCSCTPLSAEQSHETPLSTDVDREFRFESARIAATTTVVGKPLAAFPGPEESTVAYQFGPDAWTTIRVDDAGYETYHTYPEHGLALYTETTFDLRER</sequence>
<dbReference type="RefSeq" id="WP_089864864.1">
    <property type="nucleotide sequence ID" value="NZ_FOTC01000001.1"/>
</dbReference>
<keyword evidence="2" id="KW-1185">Reference proteome</keyword>